<dbReference type="InterPro" id="IPR036388">
    <property type="entry name" value="WH-like_DNA-bd_sf"/>
</dbReference>
<keyword evidence="2" id="KW-0805">Transcription regulation</keyword>
<dbReference type="GO" id="GO:0032993">
    <property type="term" value="C:protein-DNA complex"/>
    <property type="evidence" value="ECO:0007669"/>
    <property type="project" value="TreeGrafter"/>
</dbReference>
<sequence length="332" mass="35959">MLLKDLYYMTQIAGCGSLSRAARQLGITQSALSHAVSRLEREFSVPLLARQTGGVTLTPAGQAMVAEAQTILFHCRTMKETLAGYAQADRRNLKIGITTLHEKYVIPMLVKHYSASYPQTSITFVSAHSDELEEKVLAGALDFCIMPLPVRSPKLAARKLFSEEILLALPASHPFVSQFPPGALTFRELALLENETFIITRKNGKFAGVCLDICGSLFPPVNLIEINSLDTLYALIAKNTGVGFIPATLVRSEDLGKKIVCYRLKDLQARQTFVIARDPARELTAAAAEFIGVACGLFAGQTQTYGNLAAEAVPLPSPRQPPDAQNAAEPGV</sequence>
<evidence type="ECO:0000313" key="6">
    <source>
        <dbReference type="EMBL" id="RGX26637.1"/>
    </source>
</evidence>
<keyword evidence="4" id="KW-0804">Transcription</keyword>
<gene>
    <name evidence="6" type="ORF">DWV29_18860</name>
</gene>
<dbReference type="RefSeq" id="WP_007717812.1">
    <property type="nucleotide sequence ID" value="NZ_JAWYJI010000134.1"/>
</dbReference>
<dbReference type="Gene3D" id="1.10.10.10">
    <property type="entry name" value="Winged helix-like DNA-binding domain superfamily/Winged helix DNA-binding domain"/>
    <property type="match status" value="1"/>
</dbReference>
<protein>
    <submittedName>
        <fullName evidence="6">LysR family transcriptional regulator</fullName>
    </submittedName>
</protein>
<proteinExistence type="inferred from homology"/>
<dbReference type="Gene3D" id="3.40.190.290">
    <property type="match status" value="1"/>
</dbReference>
<dbReference type="OrthoDB" id="63123at2"/>
<name>A0A413FBQ0_9FIRM</name>
<evidence type="ECO:0000256" key="3">
    <source>
        <dbReference type="ARBA" id="ARBA00023125"/>
    </source>
</evidence>
<dbReference type="PRINTS" id="PR00039">
    <property type="entry name" value="HTHLYSR"/>
</dbReference>
<dbReference type="PROSITE" id="PS50931">
    <property type="entry name" value="HTH_LYSR"/>
    <property type="match status" value="1"/>
</dbReference>
<feature type="domain" description="HTH lysR-type" evidence="5">
    <location>
        <begin position="1"/>
        <end position="58"/>
    </location>
</feature>
<dbReference type="InterPro" id="IPR036390">
    <property type="entry name" value="WH_DNA-bd_sf"/>
</dbReference>
<dbReference type="Proteomes" id="UP000283880">
    <property type="component" value="Unassembled WGS sequence"/>
</dbReference>
<evidence type="ECO:0000259" key="5">
    <source>
        <dbReference type="PROSITE" id="PS50931"/>
    </source>
</evidence>
<organism evidence="6 7">
    <name type="scientific">Enterocloster asparagiformis</name>
    <dbReference type="NCBI Taxonomy" id="333367"/>
    <lineage>
        <taxon>Bacteria</taxon>
        <taxon>Bacillati</taxon>
        <taxon>Bacillota</taxon>
        <taxon>Clostridia</taxon>
        <taxon>Lachnospirales</taxon>
        <taxon>Lachnospiraceae</taxon>
        <taxon>Enterocloster</taxon>
    </lineage>
</organism>
<dbReference type="InterPro" id="IPR000847">
    <property type="entry name" value="LysR_HTH_N"/>
</dbReference>
<dbReference type="PANTHER" id="PTHR30346">
    <property type="entry name" value="TRANSCRIPTIONAL DUAL REGULATOR HCAR-RELATED"/>
    <property type="match status" value="1"/>
</dbReference>
<dbReference type="SUPFAM" id="SSF46785">
    <property type="entry name" value="Winged helix' DNA-binding domain"/>
    <property type="match status" value="1"/>
</dbReference>
<dbReference type="EMBL" id="QSBM01000015">
    <property type="protein sequence ID" value="RGX26637.1"/>
    <property type="molecule type" value="Genomic_DNA"/>
</dbReference>
<evidence type="ECO:0000256" key="2">
    <source>
        <dbReference type="ARBA" id="ARBA00023015"/>
    </source>
</evidence>
<dbReference type="PANTHER" id="PTHR30346:SF28">
    <property type="entry name" value="HTH-TYPE TRANSCRIPTIONAL REGULATOR CYNR"/>
    <property type="match status" value="1"/>
</dbReference>
<evidence type="ECO:0000256" key="1">
    <source>
        <dbReference type="ARBA" id="ARBA00009437"/>
    </source>
</evidence>
<dbReference type="GO" id="GO:0003700">
    <property type="term" value="F:DNA-binding transcription factor activity"/>
    <property type="evidence" value="ECO:0007669"/>
    <property type="project" value="InterPro"/>
</dbReference>
<accession>A0A413FBQ0</accession>
<dbReference type="InterPro" id="IPR005119">
    <property type="entry name" value="LysR_subst-bd"/>
</dbReference>
<evidence type="ECO:0000256" key="4">
    <source>
        <dbReference type="ARBA" id="ARBA00023163"/>
    </source>
</evidence>
<dbReference type="AlphaFoldDB" id="A0A413FBQ0"/>
<keyword evidence="3" id="KW-0238">DNA-binding</keyword>
<dbReference type="GO" id="GO:0003677">
    <property type="term" value="F:DNA binding"/>
    <property type="evidence" value="ECO:0007669"/>
    <property type="project" value="UniProtKB-KW"/>
</dbReference>
<comment type="similarity">
    <text evidence="1">Belongs to the LysR transcriptional regulatory family.</text>
</comment>
<dbReference type="Pfam" id="PF00126">
    <property type="entry name" value="HTH_1"/>
    <property type="match status" value="1"/>
</dbReference>
<dbReference type="CDD" id="cd05466">
    <property type="entry name" value="PBP2_LTTR_substrate"/>
    <property type="match status" value="1"/>
</dbReference>
<dbReference type="Pfam" id="PF03466">
    <property type="entry name" value="LysR_substrate"/>
    <property type="match status" value="1"/>
</dbReference>
<dbReference type="FunFam" id="1.10.10.10:FF:000001">
    <property type="entry name" value="LysR family transcriptional regulator"/>
    <property type="match status" value="1"/>
</dbReference>
<evidence type="ECO:0000313" key="7">
    <source>
        <dbReference type="Proteomes" id="UP000283880"/>
    </source>
</evidence>
<dbReference type="SUPFAM" id="SSF53850">
    <property type="entry name" value="Periplasmic binding protein-like II"/>
    <property type="match status" value="1"/>
</dbReference>
<comment type="caution">
    <text evidence="6">The sequence shown here is derived from an EMBL/GenBank/DDBJ whole genome shotgun (WGS) entry which is preliminary data.</text>
</comment>
<reference evidence="6 7" key="1">
    <citation type="submission" date="2018-08" db="EMBL/GenBank/DDBJ databases">
        <title>A genome reference for cultivated species of the human gut microbiota.</title>
        <authorList>
            <person name="Zou Y."/>
            <person name="Xue W."/>
            <person name="Luo G."/>
        </authorList>
    </citation>
    <scope>NUCLEOTIDE SEQUENCE [LARGE SCALE GENOMIC DNA]</scope>
    <source>
        <strain evidence="6 7">AF04-15</strain>
    </source>
</reference>